<keyword evidence="2" id="KW-1185">Reference proteome</keyword>
<proteinExistence type="predicted"/>
<dbReference type="KEGG" id="plw:D5F53_28255"/>
<evidence type="ECO:0000313" key="1">
    <source>
        <dbReference type="EMBL" id="AYB46962.1"/>
    </source>
</evidence>
<organism evidence="1 2">
    <name type="scientific">Paenibacillus lautus</name>
    <name type="common">Bacillus lautus</name>
    <dbReference type="NCBI Taxonomy" id="1401"/>
    <lineage>
        <taxon>Bacteria</taxon>
        <taxon>Bacillati</taxon>
        <taxon>Bacillota</taxon>
        <taxon>Bacilli</taxon>
        <taxon>Bacillales</taxon>
        <taxon>Paenibacillaceae</taxon>
        <taxon>Paenibacillus</taxon>
    </lineage>
</organism>
<reference evidence="1 2" key="1">
    <citation type="submission" date="2018-09" db="EMBL/GenBank/DDBJ databases">
        <title>Genome Sequence of Paenibacillus lautus Strain E7593-69, Azo Dye-Degrading Bacteria, Isolated from Commercial Tattoo Inks.</title>
        <authorList>
            <person name="Nho S.W."/>
            <person name="Kim S.-J."/>
            <person name="Kweon O."/>
            <person name="Cerniglia C.E."/>
        </authorList>
    </citation>
    <scope>NUCLEOTIDE SEQUENCE [LARGE SCALE GENOMIC DNA]</scope>
    <source>
        <strain evidence="1 2">E7593-69</strain>
    </source>
</reference>
<protein>
    <submittedName>
        <fullName evidence="1">Uncharacterized protein</fullName>
    </submittedName>
</protein>
<name>A0A385TWU1_PAELA</name>
<evidence type="ECO:0000313" key="2">
    <source>
        <dbReference type="Proteomes" id="UP000266552"/>
    </source>
</evidence>
<dbReference type="AlphaFoldDB" id="A0A385TWU1"/>
<accession>A0A385TWU1</accession>
<sequence>MIAGGRGRDLSALAQRRERNCTGEAAAVAFEFGFLLLIDPFLEIQTQQRSEVQSARGAATIAPQ</sequence>
<gene>
    <name evidence="1" type="ORF">D5F53_28255</name>
</gene>
<dbReference type="EMBL" id="CP032412">
    <property type="protein sequence ID" value="AYB46962.1"/>
    <property type="molecule type" value="Genomic_DNA"/>
</dbReference>
<dbReference type="Proteomes" id="UP000266552">
    <property type="component" value="Chromosome"/>
</dbReference>